<dbReference type="KEGG" id="caj:CIG1485E_1381"/>
<dbReference type="PANTHER" id="PTHR43033">
    <property type="entry name" value="TRNA(ILE)-LYSIDINE SYNTHASE-RELATED"/>
    <property type="match status" value="1"/>
</dbReference>
<dbReference type="GO" id="GO:0005737">
    <property type="term" value="C:cytoplasm"/>
    <property type="evidence" value="ECO:0007669"/>
    <property type="project" value="UniProtKB-SubCell"/>
</dbReference>
<dbReference type="GO" id="GO:0032267">
    <property type="term" value="F:tRNA(Ile)-lysidine synthase activity"/>
    <property type="evidence" value="ECO:0007669"/>
    <property type="project" value="UniProtKB-EC"/>
</dbReference>
<evidence type="ECO:0000256" key="6">
    <source>
        <dbReference type="HAMAP-Rule" id="MF_01161"/>
    </source>
</evidence>
<dbReference type="AlphaFoldDB" id="A0A076FHA4"/>
<feature type="domain" description="tRNA(Ile)-lysidine/2-thiocytidine synthase N-terminal" evidence="7">
    <location>
        <begin position="17"/>
        <end position="198"/>
    </location>
</feature>
<evidence type="ECO:0000256" key="4">
    <source>
        <dbReference type="ARBA" id="ARBA00022840"/>
    </source>
</evidence>
<dbReference type="InterPro" id="IPR012795">
    <property type="entry name" value="tRNA_Ile_lys_synt_N"/>
</dbReference>
<dbReference type="SUPFAM" id="SSF52402">
    <property type="entry name" value="Adenine nucleotide alpha hydrolases-like"/>
    <property type="match status" value="1"/>
</dbReference>
<dbReference type="InterPro" id="IPR014729">
    <property type="entry name" value="Rossmann-like_a/b/a_fold"/>
</dbReference>
<dbReference type="Gene3D" id="3.40.50.620">
    <property type="entry name" value="HUPs"/>
    <property type="match status" value="1"/>
</dbReference>
<keyword evidence="2 6" id="KW-0819">tRNA processing</keyword>
<dbReference type="RefSeq" id="WP_038454896.1">
    <property type="nucleotide sequence ID" value="NZ_CP009043.1"/>
</dbReference>
<reference evidence="9" key="1">
    <citation type="journal article" date="2014" name="Genome Announc.">
        <title>Complete Genome Sequence of Campylobacter iguaniorum Strain 1485ET, Isolated from a Bearded Dragon (Pogona vitticeps).</title>
        <authorList>
            <person name="Gilbert M.J."/>
            <person name="Miller W.G."/>
            <person name="Yee E."/>
            <person name="Kik M."/>
            <person name="Wagenaar J.A."/>
            <person name="Duim B."/>
        </authorList>
    </citation>
    <scope>NUCLEOTIDE SEQUENCE [LARGE SCALE GENOMIC DNA]</scope>
    <source>
        <strain evidence="9">1485E</strain>
    </source>
</reference>
<dbReference type="CDD" id="cd01992">
    <property type="entry name" value="TilS_N"/>
    <property type="match status" value="1"/>
</dbReference>
<dbReference type="InterPro" id="IPR011063">
    <property type="entry name" value="TilS/TtcA_N"/>
</dbReference>
<keyword evidence="3" id="KW-0547">Nucleotide-binding</keyword>
<evidence type="ECO:0000256" key="3">
    <source>
        <dbReference type="ARBA" id="ARBA00022741"/>
    </source>
</evidence>
<protein>
    <recommendedName>
        <fullName evidence="6">tRNA(Ile)-lysidine synthase</fullName>
        <ecNumber evidence="6">6.3.4.19</ecNumber>
    </recommendedName>
    <alternativeName>
        <fullName evidence="6">tRNA(Ile)-2-lysyl-cytidine synthase</fullName>
    </alternativeName>
    <alternativeName>
        <fullName evidence="6">tRNA(Ile)-lysidine synthetase</fullName>
    </alternativeName>
</protein>
<dbReference type="EMBL" id="CP009043">
    <property type="protein sequence ID" value="AII15204.1"/>
    <property type="molecule type" value="Genomic_DNA"/>
</dbReference>
<gene>
    <name evidence="6 8" type="primary">tilS</name>
    <name evidence="8" type="ORF">CIG1485E_1381</name>
</gene>
<evidence type="ECO:0000256" key="5">
    <source>
        <dbReference type="ARBA" id="ARBA00048539"/>
    </source>
</evidence>
<comment type="caution">
    <text evidence="6">Lacks conserved residue(s) required for the propagation of feature annotation.</text>
</comment>
<dbReference type="Proteomes" id="UP000028486">
    <property type="component" value="Chromosome"/>
</dbReference>
<keyword evidence="6" id="KW-0963">Cytoplasm</keyword>
<evidence type="ECO:0000313" key="9">
    <source>
        <dbReference type="Proteomes" id="UP000028486"/>
    </source>
</evidence>
<dbReference type="Pfam" id="PF01171">
    <property type="entry name" value="ATP_bind_3"/>
    <property type="match status" value="1"/>
</dbReference>
<comment type="similarity">
    <text evidence="6">Belongs to the tRNA(Ile)-lysidine synthase family.</text>
</comment>
<comment type="catalytic activity">
    <reaction evidence="5 6">
        <text>cytidine(34) in tRNA(Ile2) + L-lysine + ATP = lysidine(34) in tRNA(Ile2) + AMP + diphosphate + H(+)</text>
        <dbReference type="Rhea" id="RHEA:43744"/>
        <dbReference type="Rhea" id="RHEA-COMP:10625"/>
        <dbReference type="Rhea" id="RHEA-COMP:10670"/>
        <dbReference type="ChEBI" id="CHEBI:15378"/>
        <dbReference type="ChEBI" id="CHEBI:30616"/>
        <dbReference type="ChEBI" id="CHEBI:32551"/>
        <dbReference type="ChEBI" id="CHEBI:33019"/>
        <dbReference type="ChEBI" id="CHEBI:82748"/>
        <dbReference type="ChEBI" id="CHEBI:83665"/>
        <dbReference type="ChEBI" id="CHEBI:456215"/>
        <dbReference type="EC" id="6.3.4.19"/>
    </reaction>
</comment>
<accession>A0A076FHA4</accession>
<dbReference type="STRING" id="1244531.CIG2463D_1572"/>
<keyword evidence="1 6" id="KW-0436">Ligase</keyword>
<proteinExistence type="inferred from homology"/>
<name>A0A076FHA4_9BACT</name>
<dbReference type="GO" id="GO:0005524">
    <property type="term" value="F:ATP binding"/>
    <property type="evidence" value="ECO:0007669"/>
    <property type="project" value="UniProtKB-KW"/>
</dbReference>
<dbReference type="HAMAP" id="MF_01161">
    <property type="entry name" value="tRNA_Ile_lys_synt"/>
    <property type="match status" value="1"/>
</dbReference>
<dbReference type="eggNOG" id="COG0037">
    <property type="taxonomic scope" value="Bacteria"/>
</dbReference>
<comment type="function">
    <text evidence="6">Ligates lysine onto the cytidine present at position 34 of the AUA codon-specific tRNA(Ile) that contains the anticodon CAU, in an ATP-dependent manner. Cytidine is converted to lysidine, thus changing the amino acid specificity of the tRNA from methionine to isoleucine.</text>
</comment>
<evidence type="ECO:0000256" key="1">
    <source>
        <dbReference type="ARBA" id="ARBA00022598"/>
    </source>
</evidence>
<sequence length="337" mass="38907">MPKIELLNLDKLKDAKCLLAFSYGVDSAALFHLLVRGGVEFDCAFINYKTRDQSDTEEQFAKELCAKFGKQIYTKTVPLDLQNGSNFEQTARQIRHSFFDEICIKFDYETLIFAHQLNDALEWLFMQLSKGSGCVGLSGFDETKIAKFNGISKKINIVRPLLNTPKSELLDYLKNNNLKYFIDSSNFDTKFKRNFIRANFSDKFIDEFRSGVTKSLELLRADKKQLLGDFVYEDENFFIVRKSPNAINLIDIACKKLGVLMSLKTRNECLKTDCVISHKISVTSDENYYFIAPFVVKIMDKKFKEKCRILGVPPLLRGFIFERLELLDILKKYKPLS</sequence>
<organism evidence="8 9">
    <name type="scientific">Campylobacter iguaniorum</name>
    <dbReference type="NCBI Taxonomy" id="1244531"/>
    <lineage>
        <taxon>Bacteria</taxon>
        <taxon>Pseudomonadati</taxon>
        <taxon>Campylobacterota</taxon>
        <taxon>Epsilonproteobacteria</taxon>
        <taxon>Campylobacterales</taxon>
        <taxon>Campylobacteraceae</taxon>
        <taxon>Campylobacter</taxon>
    </lineage>
</organism>
<evidence type="ECO:0000313" key="8">
    <source>
        <dbReference type="EMBL" id="AII15204.1"/>
    </source>
</evidence>
<dbReference type="PATRIC" id="fig|1244531.5.peg.1578"/>
<dbReference type="InterPro" id="IPR012094">
    <property type="entry name" value="tRNA_Ile_lys_synt"/>
</dbReference>
<comment type="subcellular location">
    <subcellularLocation>
        <location evidence="6">Cytoplasm</location>
    </subcellularLocation>
</comment>
<dbReference type="HOGENOM" id="CLU_053500_0_0_7"/>
<keyword evidence="9" id="KW-1185">Reference proteome</keyword>
<dbReference type="NCBIfam" id="TIGR02432">
    <property type="entry name" value="lysidine_TilS_N"/>
    <property type="match status" value="1"/>
</dbReference>
<dbReference type="EC" id="6.3.4.19" evidence="6"/>
<evidence type="ECO:0000256" key="2">
    <source>
        <dbReference type="ARBA" id="ARBA00022694"/>
    </source>
</evidence>
<evidence type="ECO:0000259" key="7">
    <source>
        <dbReference type="Pfam" id="PF01171"/>
    </source>
</evidence>
<dbReference type="PANTHER" id="PTHR43033:SF1">
    <property type="entry name" value="TRNA(ILE)-LYSIDINE SYNTHASE-RELATED"/>
    <property type="match status" value="1"/>
</dbReference>
<keyword evidence="4" id="KW-0067">ATP-binding</keyword>
<dbReference type="GO" id="GO:0006400">
    <property type="term" value="P:tRNA modification"/>
    <property type="evidence" value="ECO:0007669"/>
    <property type="project" value="UniProtKB-UniRule"/>
</dbReference>